<dbReference type="EMBL" id="FCOK02000070">
    <property type="protein sequence ID" value="SAL63415.1"/>
    <property type="molecule type" value="Genomic_DNA"/>
</dbReference>
<dbReference type="Proteomes" id="UP000054683">
    <property type="component" value="Unassembled WGS sequence"/>
</dbReference>
<feature type="domain" description="ABC transmembrane type-1" evidence="9">
    <location>
        <begin position="82"/>
        <end position="266"/>
    </location>
</feature>
<dbReference type="GO" id="GO:0005886">
    <property type="term" value="C:plasma membrane"/>
    <property type="evidence" value="ECO:0007669"/>
    <property type="project" value="UniProtKB-SubCell"/>
</dbReference>
<protein>
    <submittedName>
        <fullName evidence="10">Binding-protein-dependent transport system inner membrane protein</fullName>
    </submittedName>
</protein>
<dbReference type="InterPro" id="IPR035906">
    <property type="entry name" value="MetI-like_sf"/>
</dbReference>
<accession>A0A158J3S9</accession>
<keyword evidence="4 7" id="KW-0812">Transmembrane</keyword>
<evidence type="ECO:0000256" key="8">
    <source>
        <dbReference type="SAM" id="MobiDB-lite"/>
    </source>
</evidence>
<keyword evidence="5 7" id="KW-1133">Transmembrane helix</keyword>
<comment type="subcellular location">
    <subcellularLocation>
        <location evidence="1 7">Cell membrane</location>
        <topology evidence="1 7">Multi-pass membrane protein</topology>
    </subcellularLocation>
</comment>
<dbReference type="GO" id="GO:0010438">
    <property type="term" value="P:cellular response to sulfur starvation"/>
    <property type="evidence" value="ECO:0007669"/>
    <property type="project" value="TreeGrafter"/>
</dbReference>
<evidence type="ECO:0000256" key="6">
    <source>
        <dbReference type="ARBA" id="ARBA00023136"/>
    </source>
</evidence>
<evidence type="ECO:0000313" key="11">
    <source>
        <dbReference type="Proteomes" id="UP000054683"/>
    </source>
</evidence>
<comment type="similarity">
    <text evidence="7">Belongs to the binding-protein-dependent transport system permease family.</text>
</comment>
<evidence type="ECO:0000256" key="5">
    <source>
        <dbReference type="ARBA" id="ARBA00022989"/>
    </source>
</evidence>
<keyword evidence="3" id="KW-1003">Cell membrane</keyword>
<evidence type="ECO:0000313" key="10">
    <source>
        <dbReference type="EMBL" id="SAL63415.1"/>
    </source>
</evidence>
<dbReference type="AlphaFoldDB" id="A0A158J3S9"/>
<dbReference type="PROSITE" id="PS50928">
    <property type="entry name" value="ABC_TM1"/>
    <property type="match status" value="1"/>
</dbReference>
<evidence type="ECO:0000256" key="4">
    <source>
        <dbReference type="ARBA" id="ARBA00022692"/>
    </source>
</evidence>
<dbReference type="PANTHER" id="PTHR30151">
    <property type="entry name" value="ALKANE SULFONATE ABC TRANSPORTER-RELATED, MEMBRANE SUBUNIT"/>
    <property type="match status" value="1"/>
</dbReference>
<dbReference type="Gene3D" id="1.10.3720.10">
    <property type="entry name" value="MetI-like"/>
    <property type="match status" value="1"/>
</dbReference>
<feature type="transmembrane region" description="Helical" evidence="7">
    <location>
        <begin position="32"/>
        <end position="53"/>
    </location>
</feature>
<evidence type="ECO:0000256" key="7">
    <source>
        <dbReference type="RuleBase" id="RU363032"/>
    </source>
</evidence>
<feature type="transmembrane region" description="Helical" evidence="7">
    <location>
        <begin position="211"/>
        <end position="233"/>
    </location>
</feature>
<keyword evidence="6 7" id="KW-0472">Membrane</keyword>
<evidence type="ECO:0000256" key="1">
    <source>
        <dbReference type="ARBA" id="ARBA00004651"/>
    </source>
</evidence>
<organism evidence="10 11">
    <name type="scientific">Caballeronia udeis</name>
    <dbReference type="NCBI Taxonomy" id="1232866"/>
    <lineage>
        <taxon>Bacteria</taxon>
        <taxon>Pseudomonadati</taxon>
        <taxon>Pseudomonadota</taxon>
        <taxon>Betaproteobacteria</taxon>
        <taxon>Burkholderiales</taxon>
        <taxon>Burkholderiaceae</taxon>
        <taxon>Caballeronia</taxon>
    </lineage>
</organism>
<proteinExistence type="inferred from homology"/>
<evidence type="ECO:0000256" key="3">
    <source>
        <dbReference type="ARBA" id="ARBA00022475"/>
    </source>
</evidence>
<dbReference type="InterPro" id="IPR000515">
    <property type="entry name" value="MetI-like"/>
</dbReference>
<dbReference type="SUPFAM" id="SSF161098">
    <property type="entry name" value="MetI-like"/>
    <property type="match status" value="1"/>
</dbReference>
<sequence>MTAFQDGISAPPKAPATTIRSRRNTLSARDRMMGLLVPLALLAIWELAARLGWIDVRFFPAPSNVAKAMVSSMRSGELLVNTKATLQRLLLGFVLGGLPGLAVGILMGVYRPLRLIFDPLIAATYPIPKSAILPLILLIFGLGESSKVVMVAIGAFYPIAINTTSGVREISPIYFDVGRNFNASRWDIFRTVALPGALPFIMTGAKLGAGLGLILISIAEMMGAKTGLGYMIWSAWETFDVEQMYVGLFVVSLIGYLLTVLFNELERRVVPWKGASK</sequence>
<dbReference type="PANTHER" id="PTHR30151:SF25">
    <property type="entry name" value="TAURINE TRANSPORT SYSTEM PERMEASE PROTEIN TAUC"/>
    <property type="match status" value="1"/>
</dbReference>
<feature type="transmembrane region" description="Helical" evidence="7">
    <location>
        <begin position="122"/>
        <end position="142"/>
    </location>
</feature>
<gene>
    <name evidence="10" type="ORF">AWB69_07113</name>
</gene>
<name>A0A158J3S9_9BURK</name>
<evidence type="ECO:0000259" key="9">
    <source>
        <dbReference type="PROSITE" id="PS50928"/>
    </source>
</evidence>
<dbReference type="CDD" id="cd06261">
    <property type="entry name" value="TM_PBP2"/>
    <property type="match status" value="1"/>
</dbReference>
<evidence type="ECO:0000256" key="2">
    <source>
        <dbReference type="ARBA" id="ARBA00022448"/>
    </source>
</evidence>
<feature type="transmembrane region" description="Helical" evidence="7">
    <location>
        <begin position="245"/>
        <end position="262"/>
    </location>
</feature>
<dbReference type="Pfam" id="PF00528">
    <property type="entry name" value="BPD_transp_1"/>
    <property type="match status" value="1"/>
</dbReference>
<keyword evidence="2 7" id="KW-0813">Transport</keyword>
<feature type="transmembrane region" description="Helical" evidence="7">
    <location>
        <begin position="89"/>
        <end position="110"/>
    </location>
</feature>
<reference evidence="10 11" key="1">
    <citation type="submission" date="2016-01" db="EMBL/GenBank/DDBJ databases">
        <authorList>
            <person name="Oliw E.H."/>
        </authorList>
    </citation>
    <scope>NUCLEOTIDE SEQUENCE [LARGE SCALE GENOMIC DNA]</scope>
    <source>
        <strain evidence="10">LMG 27134</strain>
    </source>
</reference>
<feature type="region of interest" description="Disordered" evidence="8">
    <location>
        <begin position="1"/>
        <end position="20"/>
    </location>
</feature>
<dbReference type="GO" id="GO:0055085">
    <property type="term" value="P:transmembrane transport"/>
    <property type="evidence" value="ECO:0007669"/>
    <property type="project" value="InterPro"/>
</dbReference>